<dbReference type="InterPro" id="IPR013108">
    <property type="entry name" value="Amidohydro_3"/>
</dbReference>
<protein>
    <recommendedName>
        <fullName evidence="1">Amidohydrolase 3 domain-containing protein</fullName>
    </recommendedName>
</protein>
<dbReference type="GO" id="GO:0016811">
    <property type="term" value="F:hydrolase activity, acting on carbon-nitrogen (but not peptide) bonds, in linear amides"/>
    <property type="evidence" value="ECO:0007669"/>
    <property type="project" value="InterPro"/>
</dbReference>
<evidence type="ECO:0000313" key="2">
    <source>
        <dbReference type="EMBL" id="SUZ98699.1"/>
    </source>
</evidence>
<dbReference type="PANTHER" id="PTHR11647:SF1">
    <property type="entry name" value="COLLAPSIN RESPONSE MEDIATOR PROTEIN"/>
    <property type="match status" value="1"/>
</dbReference>
<dbReference type="GO" id="GO:0005829">
    <property type="term" value="C:cytosol"/>
    <property type="evidence" value="ECO:0007669"/>
    <property type="project" value="TreeGrafter"/>
</dbReference>
<dbReference type="GO" id="GO:0016812">
    <property type="term" value="F:hydrolase activity, acting on carbon-nitrogen (but not peptide) bonds, in cyclic amides"/>
    <property type="evidence" value="ECO:0007669"/>
    <property type="project" value="TreeGrafter"/>
</dbReference>
<dbReference type="Gene3D" id="3.30.1490.130">
    <property type="entry name" value="D-aminoacylase. Domain 3"/>
    <property type="match status" value="1"/>
</dbReference>
<dbReference type="Gene3D" id="2.30.40.10">
    <property type="entry name" value="Urease, subunit C, domain 1"/>
    <property type="match status" value="1"/>
</dbReference>
<sequence>MRFFLSTLLAVFLGVVSLGAQTLQDLPYDLLIINGRVMDGSGNPWVRVDIGVRAGHIVAIERRLERQSANEIDAEGRLVTPGFIDVHSHAGVGLARPGLGQGRPLLAQGVTTIVANPDGGGPVDLAAQRAELEVNQLSLNVALLIGHGSIRRAVLGMDDRIPDEDEMEEMVNLVRRGMKNGAYGLSSGLFYAPGNFATTDELIALASVASEFGGLYTSHIRDEGNYSVGLIAAVNEVIRIAEEAKLPGIVSHMKVLGPDSWGLSVAATTRLNMARRRGVEVFADQYPYTASSTSLTGAFIPRWAQVGGEAELQRRMGAPETRRRLIEEVRTNLRRRGGAASQIIAFSRQDRSLEGRSLADIAEMRRQAPEETTLDLVAAGGASIVSFNMSEDDLEHIMRQSYTMTSSDGGLVPMGDGKPHPRSYGAHARKLERYVRNRKVVSLESAVRSMTSLPATVFGLTNRGVIQTGAWADLAIFKPGEIHETATYNDPHQVAQGMHAVVVNGIVVIENGKFTSAAPGRVLSKN</sequence>
<dbReference type="CDD" id="cd01297">
    <property type="entry name" value="D-aminoacylase"/>
    <property type="match status" value="1"/>
</dbReference>
<dbReference type="InterPro" id="IPR011059">
    <property type="entry name" value="Metal-dep_hydrolase_composite"/>
</dbReference>
<dbReference type="InterPro" id="IPR032466">
    <property type="entry name" value="Metal_Hydrolase"/>
</dbReference>
<dbReference type="Gene3D" id="3.20.20.140">
    <property type="entry name" value="Metal-dependent hydrolases"/>
    <property type="match status" value="1"/>
</dbReference>
<dbReference type="EMBL" id="UINC01002630">
    <property type="protein sequence ID" value="SUZ98699.1"/>
    <property type="molecule type" value="Genomic_DNA"/>
</dbReference>
<proteinExistence type="predicted"/>
<reference evidence="2" key="1">
    <citation type="submission" date="2018-05" db="EMBL/GenBank/DDBJ databases">
        <authorList>
            <person name="Lanie J.A."/>
            <person name="Ng W.-L."/>
            <person name="Kazmierczak K.M."/>
            <person name="Andrzejewski T.M."/>
            <person name="Davidsen T.M."/>
            <person name="Wayne K.J."/>
            <person name="Tettelin H."/>
            <person name="Glass J.I."/>
            <person name="Rusch D."/>
            <person name="Podicherti R."/>
            <person name="Tsui H.-C.T."/>
            <person name="Winkler M.E."/>
        </authorList>
    </citation>
    <scope>NUCLEOTIDE SEQUENCE</scope>
</reference>
<dbReference type="PANTHER" id="PTHR11647">
    <property type="entry name" value="HYDRANTOINASE/DIHYDROPYRIMIDINASE FAMILY MEMBER"/>
    <property type="match status" value="1"/>
</dbReference>
<feature type="domain" description="Amidohydrolase 3" evidence="1">
    <location>
        <begin position="71"/>
        <end position="508"/>
    </location>
</feature>
<dbReference type="Pfam" id="PF07969">
    <property type="entry name" value="Amidohydro_3"/>
    <property type="match status" value="1"/>
</dbReference>
<dbReference type="InterPro" id="IPR050378">
    <property type="entry name" value="Metallo-dep_Hydrolases_sf"/>
</dbReference>
<dbReference type="InterPro" id="IPR023100">
    <property type="entry name" value="D-aminoacylase_insert_dom_sf"/>
</dbReference>
<gene>
    <name evidence="2" type="ORF">METZ01_LOCUS51553</name>
</gene>
<name>A0A381S5G0_9ZZZZ</name>
<organism evidence="2">
    <name type="scientific">marine metagenome</name>
    <dbReference type="NCBI Taxonomy" id="408172"/>
    <lineage>
        <taxon>unclassified sequences</taxon>
        <taxon>metagenomes</taxon>
        <taxon>ecological metagenomes</taxon>
    </lineage>
</organism>
<evidence type="ECO:0000259" key="1">
    <source>
        <dbReference type="Pfam" id="PF07969"/>
    </source>
</evidence>
<dbReference type="AlphaFoldDB" id="A0A381S5G0"/>
<accession>A0A381S5G0</accession>
<dbReference type="SUPFAM" id="SSF51338">
    <property type="entry name" value="Composite domain of metallo-dependent hydrolases"/>
    <property type="match status" value="1"/>
</dbReference>
<dbReference type="SUPFAM" id="SSF51556">
    <property type="entry name" value="Metallo-dependent hydrolases"/>
    <property type="match status" value="1"/>
</dbReference>